<dbReference type="EMBL" id="GDJX01024163">
    <property type="protein sequence ID" value="JAT43773.1"/>
    <property type="molecule type" value="Transcribed_RNA"/>
</dbReference>
<dbReference type="PANTHER" id="PTHR31221:SF334">
    <property type="entry name" value="WRKY TRANSCRIPTION FACTOR 57-RELATED"/>
    <property type="match status" value="1"/>
</dbReference>
<dbReference type="InterPro" id="IPR036576">
    <property type="entry name" value="WRKY_dom_sf"/>
</dbReference>
<dbReference type="SUPFAM" id="SSF118290">
    <property type="entry name" value="WRKY DNA-binding domain"/>
    <property type="match status" value="1"/>
</dbReference>
<feature type="compositionally biased region" description="Low complexity" evidence="6">
    <location>
        <begin position="113"/>
        <end position="123"/>
    </location>
</feature>
<evidence type="ECO:0000259" key="7">
    <source>
        <dbReference type="PROSITE" id="PS50811"/>
    </source>
</evidence>
<reference evidence="8" key="1">
    <citation type="submission" date="2015-07" db="EMBL/GenBank/DDBJ databases">
        <title>Transcriptome Assembly of Anthurium amnicola.</title>
        <authorList>
            <person name="Suzuki J."/>
        </authorList>
    </citation>
    <scope>NUCLEOTIDE SEQUENCE</scope>
</reference>
<keyword evidence="5" id="KW-0539">Nucleus</keyword>
<proteinExistence type="predicted"/>
<feature type="non-terminal residue" evidence="8">
    <location>
        <position position="1"/>
    </location>
</feature>
<dbReference type="SMART" id="SM00774">
    <property type="entry name" value="WRKY"/>
    <property type="match status" value="1"/>
</dbReference>
<feature type="compositionally biased region" description="Basic residues" evidence="6">
    <location>
        <begin position="158"/>
        <end position="169"/>
    </location>
</feature>
<feature type="domain" description="WRKY" evidence="7">
    <location>
        <begin position="178"/>
        <end position="243"/>
    </location>
</feature>
<feature type="compositionally biased region" description="Pro residues" evidence="6">
    <location>
        <begin position="124"/>
        <end position="144"/>
    </location>
</feature>
<dbReference type="PANTHER" id="PTHR31221">
    <property type="entry name" value="WRKY TRANSCRIPTION FACTOR PROTEIN 1-RELATED"/>
    <property type="match status" value="1"/>
</dbReference>
<sequence>AAAAAAAGGDATYALSLPSTSAPFSLAIRCQFELREPIPHLGLSEAPPGMDEWSSMPGPFDLPGDGGWSPAGSSSGYFRGVDGGDDAALGGFRWDLAPDAAVPAPGTSDLDDAAGLAPAAGARSPPPAAEQPPHPSRSPSPGGKPPDHGDQPGASANQRRKKGQKRSRQPRYAFMTKSEVDHLEDGYRWRKYGQKAVKNSPHPRSYYRCTNSRCCVKKRVERSPEDPSIVITTYEGQHCHHAVAFPRGAHAHDVPAILAQRFPPPPPCPPPPVHFHQLGHPFPAAAGPPGRRPIGQEDATRRLQWLPADKGLLGDMVPAGMAQEVGDLTGQSIGNNTTNQFDCRI</sequence>
<dbReference type="GO" id="GO:0043565">
    <property type="term" value="F:sequence-specific DNA binding"/>
    <property type="evidence" value="ECO:0007669"/>
    <property type="project" value="InterPro"/>
</dbReference>
<accession>A0A1D1XN09</accession>
<evidence type="ECO:0000256" key="4">
    <source>
        <dbReference type="ARBA" id="ARBA00023163"/>
    </source>
</evidence>
<dbReference type="Gene3D" id="2.20.25.80">
    <property type="entry name" value="WRKY domain"/>
    <property type="match status" value="1"/>
</dbReference>
<dbReference type="InterPro" id="IPR003657">
    <property type="entry name" value="WRKY_dom"/>
</dbReference>
<evidence type="ECO:0000256" key="6">
    <source>
        <dbReference type="SAM" id="MobiDB-lite"/>
    </source>
</evidence>
<comment type="subcellular location">
    <subcellularLocation>
        <location evidence="1">Nucleus</location>
    </subcellularLocation>
</comment>
<protein>
    <submittedName>
        <fullName evidence="8">Putative WRKY transcription factor 57</fullName>
    </submittedName>
</protein>
<organism evidence="8">
    <name type="scientific">Anthurium amnicola</name>
    <dbReference type="NCBI Taxonomy" id="1678845"/>
    <lineage>
        <taxon>Eukaryota</taxon>
        <taxon>Viridiplantae</taxon>
        <taxon>Streptophyta</taxon>
        <taxon>Embryophyta</taxon>
        <taxon>Tracheophyta</taxon>
        <taxon>Spermatophyta</taxon>
        <taxon>Magnoliopsida</taxon>
        <taxon>Liliopsida</taxon>
        <taxon>Araceae</taxon>
        <taxon>Pothoideae</taxon>
        <taxon>Potheae</taxon>
        <taxon>Anthurium</taxon>
    </lineage>
</organism>
<evidence type="ECO:0000256" key="1">
    <source>
        <dbReference type="ARBA" id="ARBA00004123"/>
    </source>
</evidence>
<dbReference type="GO" id="GO:0005634">
    <property type="term" value="C:nucleus"/>
    <property type="evidence" value="ECO:0007669"/>
    <property type="project" value="UniProtKB-SubCell"/>
</dbReference>
<evidence type="ECO:0000256" key="2">
    <source>
        <dbReference type="ARBA" id="ARBA00023015"/>
    </source>
</evidence>
<dbReference type="GO" id="GO:0003700">
    <property type="term" value="F:DNA-binding transcription factor activity"/>
    <property type="evidence" value="ECO:0007669"/>
    <property type="project" value="InterPro"/>
</dbReference>
<dbReference type="PROSITE" id="PS50811">
    <property type="entry name" value="WRKY"/>
    <property type="match status" value="1"/>
</dbReference>
<evidence type="ECO:0000256" key="5">
    <source>
        <dbReference type="ARBA" id="ARBA00023242"/>
    </source>
</evidence>
<evidence type="ECO:0000313" key="8">
    <source>
        <dbReference type="EMBL" id="JAT43773.1"/>
    </source>
</evidence>
<keyword evidence="2" id="KW-0805">Transcription regulation</keyword>
<name>A0A1D1XN09_9ARAE</name>
<dbReference type="FunFam" id="2.20.25.80:FF:000003">
    <property type="entry name" value="WRKY transcription factor 57"/>
    <property type="match status" value="1"/>
</dbReference>
<dbReference type="AlphaFoldDB" id="A0A1D1XN09"/>
<keyword evidence="3" id="KW-0238">DNA-binding</keyword>
<feature type="region of interest" description="Disordered" evidence="6">
    <location>
        <begin position="103"/>
        <end position="177"/>
    </location>
</feature>
<evidence type="ECO:0000256" key="3">
    <source>
        <dbReference type="ARBA" id="ARBA00023125"/>
    </source>
</evidence>
<dbReference type="InterPro" id="IPR044810">
    <property type="entry name" value="WRKY_plant"/>
</dbReference>
<keyword evidence="4" id="KW-0804">Transcription</keyword>
<gene>
    <name evidence="8" type="primary">WRKY57_1</name>
    <name evidence="8" type="ORF">g.52818</name>
</gene>
<dbReference type="Pfam" id="PF03106">
    <property type="entry name" value="WRKY"/>
    <property type="match status" value="1"/>
</dbReference>